<gene>
    <name evidence="5" type="ORF">C0601_10920</name>
</gene>
<dbReference type="Pfam" id="PF00072">
    <property type="entry name" value="Response_reg"/>
    <property type="match status" value="1"/>
</dbReference>
<evidence type="ECO:0000256" key="2">
    <source>
        <dbReference type="ARBA" id="ARBA00023012"/>
    </source>
</evidence>
<dbReference type="PROSITE" id="PS50110">
    <property type="entry name" value="RESPONSE_REGULATORY"/>
    <property type="match status" value="1"/>
</dbReference>
<evidence type="ECO:0000256" key="1">
    <source>
        <dbReference type="ARBA" id="ARBA00022553"/>
    </source>
</evidence>
<evidence type="ECO:0000259" key="4">
    <source>
        <dbReference type="PROSITE" id="PS50110"/>
    </source>
</evidence>
<evidence type="ECO:0000313" key="6">
    <source>
        <dbReference type="Proteomes" id="UP000234857"/>
    </source>
</evidence>
<accession>A0A2N5ZBT2</accession>
<dbReference type="PANTHER" id="PTHR45339">
    <property type="entry name" value="HYBRID SIGNAL TRANSDUCTION HISTIDINE KINASE J"/>
    <property type="match status" value="1"/>
</dbReference>
<dbReference type="Proteomes" id="UP000234857">
    <property type="component" value="Unassembled WGS sequence"/>
</dbReference>
<dbReference type="InterPro" id="IPR011006">
    <property type="entry name" value="CheY-like_superfamily"/>
</dbReference>
<dbReference type="PANTHER" id="PTHR45339:SF1">
    <property type="entry name" value="HYBRID SIGNAL TRANSDUCTION HISTIDINE KINASE J"/>
    <property type="match status" value="1"/>
</dbReference>
<reference evidence="5 6" key="1">
    <citation type="submission" date="2017-11" db="EMBL/GenBank/DDBJ databases">
        <title>Genome-resolved metagenomics identifies genetic mobility, metabolic interactions, and unexpected diversity in perchlorate-reducing communities.</title>
        <authorList>
            <person name="Barnum T.P."/>
            <person name="Figueroa I.A."/>
            <person name="Carlstrom C.I."/>
            <person name="Lucas L.N."/>
            <person name="Engelbrektson A.L."/>
            <person name="Coates J.D."/>
        </authorList>
    </citation>
    <scope>NUCLEOTIDE SEQUENCE [LARGE SCALE GENOMIC DNA]</scope>
    <source>
        <strain evidence="5">BM706</strain>
    </source>
</reference>
<sequence length="159" mass="18028">MFRARIPYKISANKKTTKVETDKTESKLKNIGKINVLVVDDARENRFIVKTYLSKLGIKPDEASGGEEALLLIKDKDYDIILLDIQMPGIDGYQVLDEARQLEEGRSKKAFIIALTAHSLPEDVEKSKAAGFDEHISKPIRKKEFLINIKEVIERMIKG</sequence>
<comment type="caution">
    <text evidence="5">The sequence shown here is derived from an EMBL/GenBank/DDBJ whole genome shotgun (WGS) entry which is preliminary data.</text>
</comment>
<name>A0A2N5ZBT2_MUIH1</name>
<feature type="modified residue" description="4-aspartylphosphate" evidence="3">
    <location>
        <position position="84"/>
    </location>
</feature>
<dbReference type="SMART" id="SM00448">
    <property type="entry name" value="REC"/>
    <property type="match status" value="1"/>
</dbReference>
<feature type="domain" description="Response regulatory" evidence="4">
    <location>
        <begin position="35"/>
        <end position="153"/>
    </location>
</feature>
<proteinExistence type="predicted"/>
<organism evidence="5 6">
    <name type="scientific">Muiribacterium halophilum</name>
    <dbReference type="NCBI Taxonomy" id="2053465"/>
    <lineage>
        <taxon>Bacteria</taxon>
        <taxon>Candidatus Muiribacteriota</taxon>
        <taxon>Candidatus Muiribacteriia</taxon>
        <taxon>Candidatus Muiribacteriales</taxon>
        <taxon>Candidatus Muiribacteriaceae</taxon>
        <taxon>Candidatus Muiribacterium</taxon>
    </lineage>
</organism>
<dbReference type="SUPFAM" id="SSF52172">
    <property type="entry name" value="CheY-like"/>
    <property type="match status" value="1"/>
</dbReference>
<dbReference type="InterPro" id="IPR001789">
    <property type="entry name" value="Sig_transdc_resp-reg_receiver"/>
</dbReference>
<keyword evidence="2" id="KW-0902">Two-component regulatory system</keyword>
<dbReference type="GO" id="GO:0000160">
    <property type="term" value="P:phosphorelay signal transduction system"/>
    <property type="evidence" value="ECO:0007669"/>
    <property type="project" value="UniProtKB-KW"/>
</dbReference>
<evidence type="ECO:0000313" key="5">
    <source>
        <dbReference type="EMBL" id="PLX16128.1"/>
    </source>
</evidence>
<dbReference type="Gene3D" id="3.40.50.2300">
    <property type="match status" value="1"/>
</dbReference>
<dbReference type="CDD" id="cd17546">
    <property type="entry name" value="REC_hyHK_CKI1_RcsC-like"/>
    <property type="match status" value="1"/>
</dbReference>
<evidence type="ECO:0000256" key="3">
    <source>
        <dbReference type="PROSITE-ProRule" id="PRU00169"/>
    </source>
</evidence>
<protein>
    <recommendedName>
        <fullName evidence="4">Response regulatory domain-containing protein</fullName>
    </recommendedName>
</protein>
<keyword evidence="1 3" id="KW-0597">Phosphoprotein</keyword>
<dbReference type="EMBL" id="PKTG01000122">
    <property type="protein sequence ID" value="PLX16128.1"/>
    <property type="molecule type" value="Genomic_DNA"/>
</dbReference>
<dbReference type="AlphaFoldDB" id="A0A2N5ZBT2"/>